<keyword evidence="5" id="KW-1133">Transmembrane helix</keyword>
<evidence type="ECO:0000256" key="4">
    <source>
        <dbReference type="ARBA" id="ARBA00022777"/>
    </source>
</evidence>
<dbReference type="SMART" id="SM01079">
    <property type="entry name" value="CHASE"/>
    <property type="match status" value="1"/>
</dbReference>
<keyword evidence="5" id="KW-0472">Membrane</keyword>
<protein>
    <recommendedName>
        <fullName evidence="2">histidine kinase</fullName>
        <ecNumber evidence="2">2.7.13.3</ecNumber>
    </recommendedName>
</protein>
<comment type="caution">
    <text evidence="7">The sequence shown here is derived from an EMBL/GenBank/DDBJ whole genome shotgun (WGS) entry which is preliminary data.</text>
</comment>
<dbReference type="InterPro" id="IPR004358">
    <property type="entry name" value="Sig_transdc_His_kin-like_C"/>
</dbReference>
<dbReference type="InterPro" id="IPR006189">
    <property type="entry name" value="CHASE_dom"/>
</dbReference>
<dbReference type="InterPro" id="IPR005467">
    <property type="entry name" value="His_kinase_dom"/>
</dbReference>
<dbReference type="GO" id="GO:0009927">
    <property type="term" value="F:histidine phosphotransfer kinase activity"/>
    <property type="evidence" value="ECO:0007669"/>
    <property type="project" value="TreeGrafter"/>
</dbReference>
<evidence type="ECO:0000256" key="2">
    <source>
        <dbReference type="ARBA" id="ARBA00012438"/>
    </source>
</evidence>
<dbReference type="InterPro" id="IPR036097">
    <property type="entry name" value="HisK_dim/P_sf"/>
</dbReference>
<proteinExistence type="predicted"/>
<dbReference type="EMBL" id="MFNF01000038">
    <property type="protein sequence ID" value="OGH01187.1"/>
    <property type="molecule type" value="Genomic_DNA"/>
</dbReference>
<sequence length="534" mass="58711">MLQISFPLVGDRRFSWKVEGLLVGLVCLGALVLGLFFRHLEQERKLLAEAHFKDRARLVLSALEGELFHLVLLNQGAKAFLEAETPVTQSRWNSFFLTQDLTNSYPALSAFFWVQPNVKTGKIQASYSFPLGWDLSKGLLEAPENQRALEQSNESHQMQLGPIGTIPGLGEGAVGFLCVLPLQGNGFLVSLVDLDRYVRTSMGPQFEQVHVEISQGEQTLYSTPVAKGTELNLAQTFGVRMGGQNWTVLLEPSVGFFLEHQALLGENRSWGKMVWLLFLGWLSARFLLYTEVEKRSAQVNLAATVKEKDRVLGLIAHDLKSPFNSLLTTLNLLVHEDLDKETQTQAHLSLYHTASLAFSLLLNLLDWGRRQEGALRSNPKWLSLEGEVEQIVQLLQSGADHKKVLLVREIKGSWLVWADSNLLQTVLRNLIGNAIKFSNPGGEVMISARPTAAGLLSITVSDSGVGMDEAHLAGLKRGERMGSKLGTHNEVGSGLGIVLCQEFVGLCGGKLEIKSKLDQGSSFTFTLKAAASPS</sequence>
<dbReference type="EC" id="2.7.13.3" evidence="2"/>
<dbReference type="PROSITE" id="PS50109">
    <property type="entry name" value="HIS_KIN"/>
    <property type="match status" value="1"/>
</dbReference>
<dbReference type="AlphaFoldDB" id="A0A1F6GSS9"/>
<organism evidence="7 8">
    <name type="scientific">Candidatus Lambdaproteobacteria bacterium RIFOXYD2_FULL_56_26</name>
    <dbReference type="NCBI Taxonomy" id="1817773"/>
    <lineage>
        <taxon>Bacteria</taxon>
        <taxon>Pseudomonadati</taxon>
        <taxon>Pseudomonadota</taxon>
        <taxon>Candidatus Lambdaproteobacteria</taxon>
    </lineage>
</organism>
<evidence type="ECO:0000256" key="3">
    <source>
        <dbReference type="ARBA" id="ARBA00022679"/>
    </source>
</evidence>
<dbReference type="SMART" id="SM00387">
    <property type="entry name" value="HATPase_c"/>
    <property type="match status" value="1"/>
</dbReference>
<keyword evidence="3" id="KW-0808">Transferase</keyword>
<dbReference type="CDD" id="cd00075">
    <property type="entry name" value="HATPase"/>
    <property type="match status" value="1"/>
</dbReference>
<dbReference type="SUPFAM" id="SSF47384">
    <property type="entry name" value="Homodimeric domain of signal transducing histidine kinase"/>
    <property type="match status" value="1"/>
</dbReference>
<evidence type="ECO:0000313" key="7">
    <source>
        <dbReference type="EMBL" id="OGH01187.1"/>
    </source>
</evidence>
<evidence type="ECO:0000259" key="6">
    <source>
        <dbReference type="PROSITE" id="PS50109"/>
    </source>
</evidence>
<dbReference type="Pfam" id="PF02518">
    <property type="entry name" value="HATPase_c"/>
    <property type="match status" value="1"/>
</dbReference>
<accession>A0A1F6GSS9</accession>
<keyword evidence="4" id="KW-0418">Kinase</keyword>
<name>A0A1F6GSS9_9PROT</name>
<feature type="transmembrane region" description="Helical" evidence="5">
    <location>
        <begin position="20"/>
        <end position="37"/>
    </location>
</feature>
<dbReference type="GO" id="GO:0005886">
    <property type="term" value="C:plasma membrane"/>
    <property type="evidence" value="ECO:0007669"/>
    <property type="project" value="TreeGrafter"/>
</dbReference>
<dbReference type="Gene3D" id="1.10.287.130">
    <property type="match status" value="1"/>
</dbReference>
<feature type="domain" description="Histidine kinase" evidence="6">
    <location>
        <begin position="314"/>
        <end position="531"/>
    </location>
</feature>
<dbReference type="Gene3D" id="3.30.565.10">
    <property type="entry name" value="Histidine kinase-like ATPase, C-terminal domain"/>
    <property type="match status" value="1"/>
</dbReference>
<dbReference type="GO" id="GO:0000155">
    <property type="term" value="F:phosphorelay sensor kinase activity"/>
    <property type="evidence" value="ECO:0007669"/>
    <property type="project" value="InterPro"/>
</dbReference>
<dbReference type="PANTHER" id="PTHR43047">
    <property type="entry name" value="TWO-COMPONENT HISTIDINE PROTEIN KINASE"/>
    <property type="match status" value="1"/>
</dbReference>
<evidence type="ECO:0000256" key="1">
    <source>
        <dbReference type="ARBA" id="ARBA00000085"/>
    </source>
</evidence>
<dbReference type="PRINTS" id="PR00344">
    <property type="entry name" value="BCTRLSENSOR"/>
</dbReference>
<reference evidence="7 8" key="1">
    <citation type="journal article" date="2016" name="Nat. Commun.">
        <title>Thousands of microbial genomes shed light on interconnected biogeochemical processes in an aquifer system.</title>
        <authorList>
            <person name="Anantharaman K."/>
            <person name="Brown C.T."/>
            <person name="Hug L.A."/>
            <person name="Sharon I."/>
            <person name="Castelle C.J."/>
            <person name="Probst A.J."/>
            <person name="Thomas B.C."/>
            <person name="Singh A."/>
            <person name="Wilkins M.J."/>
            <person name="Karaoz U."/>
            <person name="Brodie E.L."/>
            <person name="Williams K.H."/>
            <person name="Hubbard S.S."/>
            <person name="Banfield J.F."/>
        </authorList>
    </citation>
    <scope>NUCLEOTIDE SEQUENCE [LARGE SCALE GENOMIC DNA]</scope>
</reference>
<evidence type="ECO:0000256" key="5">
    <source>
        <dbReference type="SAM" id="Phobius"/>
    </source>
</evidence>
<evidence type="ECO:0000313" key="8">
    <source>
        <dbReference type="Proteomes" id="UP000177583"/>
    </source>
</evidence>
<keyword evidence="5" id="KW-0812">Transmembrane</keyword>
<dbReference type="SUPFAM" id="SSF55874">
    <property type="entry name" value="ATPase domain of HSP90 chaperone/DNA topoisomerase II/histidine kinase"/>
    <property type="match status" value="1"/>
</dbReference>
<comment type="catalytic activity">
    <reaction evidence="1">
        <text>ATP + protein L-histidine = ADP + protein N-phospho-L-histidine.</text>
        <dbReference type="EC" id="2.7.13.3"/>
    </reaction>
</comment>
<dbReference type="InterPro" id="IPR036890">
    <property type="entry name" value="HATPase_C_sf"/>
</dbReference>
<dbReference type="InterPro" id="IPR003594">
    <property type="entry name" value="HATPase_dom"/>
</dbReference>
<dbReference type="Proteomes" id="UP000177583">
    <property type="component" value="Unassembled WGS sequence"/>
</dbReference>
<dbReference type="PANTHER" id="PTHR43047:SF66">
    <property type="entry name" value="HISKA"/>
    <property type="match status" value="1"/>
</dbReference>
<gene>
    <name evidence="7" type="ORF">A2557_01580</name>
</gene>